<protein>
    <submittedName>
        <fullName evidence="2">Retrotransposon protein</fullName>
    </submittedName>
</protein>
<dbReference type="InterPro" id="IPR052160">
    <property type="entry name" value="Gypsy_RT_Integrase-like"/>
</dbReference>
<dbReference type="Pfam" id="PF17921">
    <property type="entry name" value="Integrase_H2C2"/>
    <property type="match status" value="1"/>
</dbReference>
<name>A0A225V643_9STRA</name>
<accession>A0A225V643</accession>
<feature type="domain" description="Integrase zinc-binding" evidence="1">
    <location>
        <begin position="26"/>
        <end position="75"/>
    </location>
</feature>
<dbReference type="InterPro" id="IPR012337">
    <property type="entry name" value="RNaseH-like_sf"/>
</dbReference>
<dbReference type="PANTHER" id="PTHR47266">
    <property type="entry name" value="ENDONUCLEASE-RELATED"/>
    <property type="match status" value="1"/>
</dbReference>
<organism evidence="2 3">
    <name type="scientific">Phytophthora megakarya</name>
    <dbReference type="NCBI Taxonomy" id="4795"/>
    <lineage>
        <taxon>Eukaryota</taxon>
        <taxon>Sar</taxon>
        <taxon>Stramenopiles</taxon>
        <taxon>Oomycota</taxon>
        <taxon>Peronosporomycetes</taxon>
        <taxon>Peronosporales</taxon>
        <taxon>Peronosporaceae</taxon>
        <taxon>Phytophthora</taxon>
    </lineage>
</organism>
<dbReference type="Proteomes" id="UP000198211">
    <property type="component" value="Unassembled WGS sequence"/>
</dbReference>
<evidence type="ECO:0000259" key="1">
    <source>
        <dbReference type="Pfam" id="PF17921"/>
    </source>
</evidence>
<dbReference type="Gene3D" id="1.10.340.70">
    <property type="match status" value="1"/>
</dbReference>
<keyword evidence="3" id="KW-1185">Reference proteome</keyword>
<dbReference type="OrthoDB" id="88547at2759"/>
<proteinExistence type="predicted"/>
<reference evidence="3" key="1">
    <citation type="submission" date="2017-03" db="EMBL/GenBank/DDBJ databases">
        <title>Phytopthora megakarya and P. palmivora, two closely related causual agents of cacao black pod achieved similar genome size and gene model numbers by different mechanisms.</title>
        <authorList>
            <person name="Ali S."/>
            <person name="Shao J."/>
            <person name="Larry D.J."/>
            <person name="Kronmiller B."/>
            <person name="Shen D."/>
            <person name="Strem M.D."/>
            <person name="Melnick R.L."/>
            <person name="Guiltinan M.J."/>
            <person name="Tyler B.M."/>
            <person name="Meinhardt L.W."/>
            <person name="Bailey B.A."/>
        </authorList>
    </citation>
    <scope>NUCLEOTIDE SEQUENCE [LARGE SCALE GENOMIC DNA]</scope>
    <source>
        <strain evidence="3">zdho120</strain>
    </source>
</reference>
<dbReference type="GO" id="GO:0003676">
    <property type="term" value="F:nucleic acid binding"/>
    <property type="evidence" value="ECO:0007669"/>
    <property type="project" value="InterPro"/>
</dbReference>
<gene>
    <name evidence="2" type="ORF">PHMEG_00027967</name>
</gene>
<dbReference type="SUPFAM" id="SSF53098">
    <property type="entry name" value="Ribonuclease H-like"/>
    <property type="match status" value="1"/>
</dbReference>
<dbReference type="InterPro" id="IPR041588">
    <property type="entry name" value="Integrase_H2C2"/>
</dbReference>
<dbReference type="Gene3D" id="3.30.420.10">
    <property type="entry name" value="Ribonuclease H-like superfamily/Ribonuclease H"/>
    <property type="match status" value="1"/>
</dbReference>
<evidence type="ECO:0000313" key="2">
    <source>
        <dbReference type="EMBL" id="OWZ00772.1"/>
    </source>
</evidence>
<dbReference type="InterPro" id="IPR036397">
    <property type="entry name" value="RNaseH_sf"/>
</dbReference>
<dbReference type="EMBL" id="NBNE01007337">
    <property type="protein sequence ID" value="OWZ00772.1"/>
    <property type="molecule type" value="Genomic_DNA"/>
</dbReference>
<sequence length="255" mass="29176">MSLECRYLPFRDNSGKIWILAQSVVLQQRLCVVAHAGLSGLRGADTTERMLAETFDWPTLGNDIKKFVRGCLHCMIIRDWVVPRRLGEALHASAPNEVLHFDYLPLPACTTGDQYVLVLKDDMSCYCVLVVCAVSQWVSDRGTHFKNQLLELLRKSYGSAHHFTTAYCPWANGTVEDSSPPIHTILHPQTTEVFDAHILYQKQDEHIAAVQASLENMHRTLTQEAEKRRSQARDRRAAKKRVCKWLTTRLVILYW</sequence>
<dbReference type="AlphaFoldDB" id="A0A225V643"/>
<evidence type="ECO:0000313" key="3">
    <source>
        <dbReference type="Proteomes" id="UP000198211"/>
    </source>
</evidence>
<comment type="caution">
    <text evidence="2">The sequence shown here is derived from an EMBL/GenBank/DDBJ whole genome shotgun (WGS) entry which is preliminary data.</text>
</comment>